<dbReference type="EMBL" id="AP028216">
    <property type="protein sequence ID" value="BEI93156.1"/>
    <property type="molecule type" value="Genomic_DNA"/>
</dbReference>
<sequence>MDNILNYNQPQQGQNPERSGQQGGDLAGGLMGLASQFMGQSGGGFDIKSLLAGANMQNGNPQDLHKPMTNVLGAIQTVQRPDAEINESAATSAHAAAYPDGHANYDKAGQLSTESMGAAAAIEAFKAFAGGGTRVAQEGPGNQSLISKLLGMAMSEAVKLFQKSGGTADNGSEADVMTSAGQTIMKLLIQNQVQGALGGDHGSGGGYGANVGQIMNLASKFMAK</sequence>
<evidence type="ECO:0000313" key="4">
    <source>
        <dbReference type="Proteomes" id="UP001233271"/>
    </source>
</evidence>
<dbReference type="AlphaFoldDB" id="A0AA48L6W0"/>
<reference evidence="3" key="1">
    <citation type="journal article" date="2023" name="BMC Genomics">
        <title>Chromosome-level genome assemblies of Cutaneotrichosporon spp. (Trichosporonales, Basidiomycota) reveal imbalanced evolution between nucleotide sequences and chromosome synteny.</title>
        <authorList>
            <person name="Kobayashi Y."/>
            <person name="Kayamori A."/>
            <person name="Aoki K."/>
            <person name="Shiwa Y."/>
            <person name="Matsutani M."/>
            <person name="Fujita N."/>
            <person name="Sugita T."/>
            <person name="Iwasaki W."/>
            <person name="Tanaka N."/>
            <person name="Takashima M."/>
        </authorList>
    </citation>
    <scope>NUCLEOTIDE SEQUENCE</scope>
    <source>
        <strain evidence="3">HIS019</strain>
    </source>
</reference>
<name>A0AA48L6W0_9TREE</name>
<gene>
    <name evidence="3" type="primary">beta-fg</name>
    <name evidence="3" type="ORF">CcaverHIS019_0507840</name>
</gene>
<dbReference type="PANTHER" id="PTHR39477:SF1">
    <property type="entry name" value="BETA-FLANKING PROTEIN"/>
    <property type="match status" value="1"/>
</dbReference>
<evidence type="ECO:0000259" key="2">
    <source>
        <dbReference type="Pfam" id="PF24845"/>
    </source>
</evidence>
<organism evidence="3 4">
    <name type="scientific">Cutaneotrichosporon cavernicola</name>
    <dbReference type="NCBI Taxonomy" id="279322"/>
    <lineage>
        <taxon>Eukaryota</taxon>
        <taxon>Fungi</taxon>
        <taxon>Dikarya</taxon>
        <taxon>Basidiomycota</taxon>
        <taxon>Agaricomycotina</taxon>
        <taxon>Tremellomycetes</taxon>
        <taxon>Trichosporonales</taxon>
        <taxon>Trichosporonaceae</taxon>
        <taxon>Cutaneotrichosporon</taxon>
    </lineage>
</organism>
<evidence type="ECO:0000256" key="1">
    <source>
        <dbReference type="SAM" id="MobiDB-lite"/>
    </source>
</evidence>
<protein>
    <recommendedName>
        <fullName evidence="2">DUF7721 domain-containing protein</fullName>
    </recommendedName>
</protein>
<dbReference type="KEGG" id="ccac:CcaHIS019_0507840"/>
<dbReference type="GeneID" id="85497026"/>
<dbReference type="Proteomes" id="UP001233271">
    <property type="component" value="Chromosome 5"/>
</dbReference>
<evidence type="ECO:0000313" key="3">
    <source>
        <dbReference type="EMBL" id="BEI93156.1"/>
    </source>
</evidence>
<dbReference type="RefSeq" id="XP_060458421.1">
    <property type="nucleotide sequence ID" value="XM_060601981.1"/>
</dbReference>
<dbReference type="Pfam" id="PF24845">
    <property type="entry name" value="DUF7721"/>
    <property type="match status" value="1"/>
</dbReference>
<dbReference type="PANTHER" id="PTHR39477">
    <property type="entry name" value="CHROMOSOME 8, WHOLE GENOME SHOTGUN SEQUENCE"/>
    <property type="match status" value="1"/>
</dbReference>
<dbReference type="InterPro" id="IPR056138">
    <property type="entry name" value="DUF7721"/>
</dbReference>
<feature type="compositionally biased region" description="Polar residues" evidence="1">
    <location>
        <begin position="1"/>
        <end position="19"/>
    </location>
</feature>
<accession>A0AA48L6W0</accession>
<feature type="region of interest" description="Disordered" evidence="1">
    <location>
        <begin position="1"/>
        <end position="27"/>
    </location>
</feature>
<feature type="domain" description="DUF7721" evidence="2">
    <location>
        <begin position="49"/>
        <end position="132"/>
    </location>
</feature>
<proteinExistence type="predicted"/>
<keyword evidence="4" id="KW-1185">Reference proteome</keyword>